<dbReference type="GO" id="GO:0005509">
    <property type="term" value="F:calcium ion binding"/>
    <property type="evidence" value="ECO:0007669"/>
    <property type="project" value="InterPro"/>
</dbReference>
<evidence type="ECO:0000313" key="6">
    <source>
        <dbReference type="Proteomes" id="UP001642409"/>
    </source>
</evidence>
<dbReference type="GO" id="GO:0005544">
    <property type="term" value="F:calcium-dependent phospholipid binding"/>
    <property type="evidence" value="ECO:0007669"/>
    <property type="project" value="InterPro"/>
</dbReference>
<sequence>MRGQVYPSIQIPQVKFDEFEEAKILRKAMKGLGTDEKSIFNVASSHNAEERFLISRAYASSTGYPIQTSFGADFAGNAGILMQQLFDNRYYQWLDYVDNLVEEKRVITAVILMSDHDLPFINQTLKNLARRDFYNEYKGHFPISDWGRLLCGWVSSYSRRDWDPVVAADELYAAAKGAGTNEDLFIKYLSNTTHECFAKICDAYQNKYSKTLRETIKKEFSFKSQYAYLLAHDYMINPLNAIAFAINYSMKGLGTDDASLIALTALFSDYYRGEQIVQAYRQYGDLKKDIKGDTKGRYQDALLKQWGLE</sequence>
<dbReference type="InterPro" id="IPR037104">
    <property type="entry name" value="Annexin_sf"/>
</dbReference>
<dbReference type="Gene3D" id="1.10.220.10">
    <property type="entry name" value="Annexin"/>
    <property type="match status" value="3"/>
</dbReference>
<accession>A0AA86TC88</accession>
<dbReference type="EMBL" id="CAXDID020000321">
    <property type="protein sequence ID" value="CAL6076847.1"/>
    <property type="molecule type" value="Genomic_DNA"/>
</dbReference>
<dbReference type="AlphaFoldDB" id="A0AA86TC88"/>
<comment type="similarity">
    <text evidence="1">Belongs to the annexin family.</text>
</comment>
<dbReference type="GO" id="GO:0001786">
    <property type="term" value="F:phosphatidylserine binding"/>
    <property type="evidence" value="ECO:0007669"/>
    <property type="project" value="TreeGrafter"/>
</dbReference>
<evidence type="ECO:0000313" key="4">
    <source>
        <dbReference type="EMBL" id="CAI9912432.1"/>
    </source>
</evidence>
<dbReference type="GO" id="GO:0005886">
    <property type="term" value="C:plasma membrane"/>
    <property type="evidence" value="ECO:0007669"/>
    <property type="project" value="TreeGrafter"/>
</dbReference>
<keyword evidence="6" id="KW-1185">Reference proteome</keyword>
<dbReference type="GO" id="GO:0005737">
    <property type="term" value="C:cytoplasm"/>
    <property type="evidence" value="ECO:0007669"/>
    <property type="project" value="TreeGrafter"/>
</dbReference>
<dbReference type="PANTHER" id="PTHR10502">
    <property type="entry name" value="ANNEXIN"/>
    <property type="match status" value="1"/>
</dbReference>
<evidence type="ECO:0000256" key="3">
    <source>
        <dbReference type="ARBA" id="ARBA00023216"/>
    </source>
</evidence>
<keyword evidence="3" id="KW-0041">Annexin</keyword>
<reference evidence="5 6" key="2">
    <citation type="submission" date="2024-07" db="EMBL/GenBank/DDBJ databases">
        <authorList>
            <person name="Akdeniz Z."/>
        </authorList>
    </citation>
    <scope>NUCLEOTIDE SEQUENCE [LARGE SCALE GENOMIC DNA]</scope>
</reference>
<proteinExistence type="inferred from homology"/>
<dbReference type="InterPro" id="IPR018502">
    <property type="entry name" value="Annexin_repeat"/>
</dbReference>
<comment type="caution">
    <text evidence="4">The sequence shown here is derived from an EMBL/GenBank/DDBJ whole genome shotgun (WGS) entry which is preliminary data.</text>
</comment>
<dbReference type="SUPFAM" id="SSF47874">
    <property type="entry name" value="Annexin"/>
    <property type="match status" value="1"/>
</dbReference>
<protein>
    <submittedName>
        <fullName evidence="4">Annexin 9</fullName>
    </submittedName>
    <submittedName>
        <fullName evidence="5">Annexin_9</fullName>
    </submittedName>
</protein>
<dbReference type="EMBL" id="CATOUU010000001">
    <property type="protein sequence ID" value="CAI9912432.1"/>
    <property type="molecule type" value="Genomic_DNA"/>
</dbReference>
<dbReference type="PRINTS" id="PR00196">
    <property type="entry name" value="ANNEXIN"/>
</dbReference>
<dbReference type="SMART" id="SM00335">
    <property type="entry name" value="ANX"/>
    <property type="match status" value="3"/>
</dbReference>
<evidence type="ECO:0000256" key="2">
    <source>
        <dbReference type="ARBA" id="ARBA00022737"/>
    </source>
</evidence>
<reference evidence="4" key="1">
    <citation type="submission" date="2023-06" db="EMBL/GenBank/DDBJ databases">
        <authorList>
            <person name="Kurt Z."/>
        </authorList>
    </citation>
    <scope>NUCLEOTIDE SEQUENCE</scope>
</reference>
<gene>
    <name evidence="5" type="ORF">HINF_LOCUS57887</name>
    <name evidence="4" type="ORF">HINF_LOCUS77</name>
</gene>
<evidence type="ECO:0000256" key="1">
    <source>
        <dbReference type="ARBA" id="ARBA00007831"/>
    </source>
</evidence>
<dbReference type="PROSITE" id="PS51897">
    <property type="entry name" value="ANNEXIN_2"/>
    <property type="match status" value="3"/>
</dbReference>
<dbReference type="Proteomes" id="UP001642409">
    <property type="component" value="Unassembled WGS sequence"/>
</dbReference>
<evidence type="ECO:0000313" key="5">
    <source>
        <dbReference type="EMBL" id="CAL6076847.1"/>
    </source>
</evidence>
<name>A0AA86TC88_9EUKA</name>
<organism evidence="4">
    <name type="scientific">Hexamita inflata</name>
    <dbReference type="NCBI Taxonomy" id="28002"/>
    <lineage>
        <taxon>Eukaryota</taxon>
        <taxon>Metamonada</taxon>
        <taxon>Diplomonadida</taxon>
        <taxon>Hexamitidae</taxon>
        <taxon>Hexamitinae</taxon>
        <taxon>Hexamita</taxon>
    </lineage>
</organism>
<dbReference type="PANTHER" id="PTHR10502:SF102">
    <property type="entry name" value="ANNEXIN B11"/>
    <property type="match status" value="1"/>
</dbReference>
<keyword evidence="2" id="KW-0677">Repeat</keyword>
<dbReference type="InterPro" id="IPR001464">
    <property type="entry name" value="Annexin"/>
</dbReference>
<dbReference type="Pfam" id="PF00191">
    <property type="entry name" value="Annexin"/>
    <property type="match status" value="3"/>
</dbReference>